<dbReference type="InterPro" id="IPR009056">
    <property type="entry name" value="Cyt_c-like_dom"/>
</dbReference>
<dbReference type="PANTHER" id="PTHR33751:SF1">
    <property type="entry name" value="CBB3-TYPE CYTOCHROME C OXIDASE SUBUNIT FIXP"/>
    <property type="match status" value="1"/>
</dbReference>
<dbReference type="STRING" id="762486.SAMN05444411_10246"/>
<dbReference type="PANTHER" id="PTHR33751">
    <property type="entry name" value="CBB3-TYPE CYTOCHROME C OXIDASE SUBUNIT FIXP"/>
    <property type="match status" value="1"/>
</dbReference>
<dbReference type="SUPFAM" id="SSF46626">
    <property type="entry name" value="Cytochrome c"/>
    <property type="match status" value="1"/>
</dbReference>
<feature type="transmembrane region" description="Helical" evidence="5">
    <location>
        <begin position="49"/>
        <end position="70"/>
    </location>
</feature>
<dbReference type="OrthoDB" id="9811281at2"/>
<evidence type="ECO:0000256" key="2">
    <source>
        <dbReference type="ARBA" id="ARBA00022723"/>
    </source>
</evidence>
<evidence type="ECO:0000256" key="5">
    <source>
        <dbReference type="SAM" id="Phobius"/>
    </source>
</evidence>
<keyword evidence="3 4" id="KW-0408">Iron</keyword>
<keyword evidence="5" id="KW-1133">Transmembrane helix</keyword>
<keyword evidence="2 4" id="KW-0479">Metal-binding</keyword>
<name>A0A1H2VV92_9FLAO</name>
<sequence length="214" mass="23881">MNKNSEKISGWKKFMQSMTKAHDLGTEEDILLDHDYDGIKELDNVLPPWWLYGFYITIAISIFYYTQVFYNSEEYSQEKEYAAEVEQGKKDVEAYKAANPELFDDSNIVALTDDASLAKGKELFASKTCTACHLVDLGGSIGPNLTDNKWILGGGVKDIYNTISKGGRPGKGMIAWESTISREERIQLASYIVSMQGVAPATPKAEEGDIVWPE</sequence>
<dbReference type="Gene3D" id="1.10.760.10">
    <property type="entry name" value="Cytochrome c-like domain"/>
    <property type="match status" value="1"/>
</dbReference>
<dbReference type="GO" id="GO:0046872">
    <property type="term" value="F:metal ion binding"/>
    <property type="evidence" value="ECO:0007669"/>
    <property type="project" value="UniProtKB-KW"/>
</dbReference>
<evidence type="ECO:0000313" key="7">
    <source>
        <dbReference type="EMBL" id="SDW72203.1"/>
    </source>
</evidence>
<reference evidence="7 8" key="1">
    <citation type="submission" date="2016-10" db="EMBL/GenBank/DDBJ databases">
        <authorList>
            <person name="de Groot N.N."/>
        </authorList>
    </citation>
    <scope>NUCLEOTIDE SEQUENCE [LARGE SCALE GENOMIC DNA]</scope>
    <source>
        <strain evidence="7 8">DSM 24956</strain>
    </source>
</reference>
<dbReference type="AlphaFoldDB" id="A0A1H2VV92"/>
<keyword evidence="5" id="KW-0472">Membrane</keyword>
<dbReference type="PROSITE" id="PS51007">
    <property type="entry name" value="CYTC"/>
    <property type="match status" value="1"/>
</dbReference>
<dbReference type="InterPro" id="IPR038414">
    <property type="entry name" value="CcoP_N_sf"/>
</dbReference>
<feature type="domain" description="Cytochrome c" evidence="6">
    <location>
        <begin position="115"/>
        <end position="196"/>
    </location>
</feature>
<proteinExistence type="predicted"/>
<dbReference type="GO" id="GO:0009055">
    <property type="term" value="F:electron transfer activity"/>
    <property type="evidence" value="ECO:0007669"/>
    <property type="project" value="InterPro"/>
</dbReference>
<dbReference type="EMBL" id="FNNJ01000002">
    <property type="protein sequence ID" value="SDW72203.1"/>
    <property type="molecule type" value="Genomic_DNA"/>
</dbReference>
<dbReference type="Proteomes" id="UP000199595">
    <property type="component" value="Unassembled WGS sequence"/>
</dbReference>
<organism evidence="7 8">
    <name type="scientific">Lutibacter oricola</name>
    <dbReference type="NCBI Taxonomy" id="762486"/>
    <lineage>
        <taxon>Bacteria</taxon>
        <taxon>Pseudomonadati</taxon>
        <taxon>Bacteroidota</taxon>
        <taxon>Flavobacteriia</taxon>
        <taxon>Flavobacteriales</taxon>
        <taxon>Flavobacteriaceae</taxon>
        <taxon>Lutibacter</taxon>
    </lineage>
</organism>
<gene>
    <name evidence="7" type="ORF">SAMN05444411_10246</name>
</gene>
<keyword evidence="1 4" id="KW-0349">Heme</keyword>
<evidence type="ECO:0000259" key="6">
    <source>
        <dbReference type="PROSITE" id="PS51007"/>
    </source>
</evidence>
<dbReference type="RefSeq" id="WP_090120531.1">
    <property type="nucleotide sequence ID" value="NZ_FNNJ01000002.1"/>
</dbReference>
<evidence type="ECO:0000313" key="8">
    <source>
        <dbReference type="Proteomes" id="UP000199595"/>
    </source>
</evidence>
<dbReference type="Gene3D" id="6.10.280.130">
    <property type="match status" value="1"/>
</dbReference>
<keyword evidence="5" id="KW-0812">Transmembrane</keyword>
<keyword evidence="8" id="KW-1185">Reference proteome</keyword>
<accession>A0A1H2VV92</accession>
<dbReference type="GO" id="GO:0020037">
    <property type="term" value="F:heme binding"/>
    <property type="evidence" value="ECO:0007669"/>
    <property type="project" value="InterPro"/>
</dbReference>
<evidence type="ECO:0000256" key="3">
    <source>
        <dbReference type="ARBA" id="ARBA00023004"/>
    </source>
</evidence>
<evidence type="ECO:0000256" key="1">
    <source>
        <dbReference type="ARBA" id="ARBA00022617"/>
    </source>
</evidence>
<dbReference type="InterPro" id="IPR032858">
    <property type="entry name" value="CcoP_N"/>
</dbReference>
<dbReference type="Pfam" id="PF14715">
    <property type="entry name" value="FixP_N"/>
    <property type="match status" value="1"/>
</dbReference>
<dbReference type="Pfam" id="PF13442">
    <property type="entry name" value="Cytochrome_CBB3"/>
    <property type="match status" value="1"/>
</dbReference>
<dbReference type="InterPro" id="IPR036909">
    <property type="entry name" value="Cyt_c-like_dom_sf"/>
</dbReference>
<evidence type="ECO:0000256" key="4">
    <source>
        <dbReference type="PROSITE-ProRule" id="PRU00433"/>
    </source>
</evidence>
<dbReference type="InterPro" id="IPR050597">
    <property type="entry name" value="Cytochrome_c_Oxidase_Subunit"/>
</dbReference>
<protein>
    <submittedName>
        <fullName evidence="7">Cytochrome c oxidase cbb3-type subunit 3</fullName>
    </submittedName>
</protein>